<dbReference type="InterPro" id="IPR002300">
    <property type="entry name" value="aa-tRNA-synth_Ia"/>
</dbReference>
<feature type="binding site" evidence="9">
    <location>
        <position position="626"/>
    </location>
    <ligand>
        <name>ATP</name>
        <dbReference type="ChEBI" id="CHEBI:30616"/>
    </ligand>
</feature>
<evidence type="ECO:0000256" key="9">
    <source>
        <dbReference type="HAMAP-Rule" id="MF_00049"/>
    </source>
</evidence>
<evidence type="ECO:0000259" key="13">
    <source>
        <dbReference type="Pfam" id="PF09334"/>
    </source>
</evidence>
<evidence type="ECO:0000256" key="6">
    <source>
        <dbReference type="ARBA" id="ARBA00022917"/>
    </source>
</evidence>
<dbReference type="Gene3D" id="3.10.20.590">
    <property type="match status" value="1"/>
</dbReference>
<dbReference type="PROSITE" id="PS00178">
    <property type="entry name" value="AA_TRNA_LIGASE_I"/>
    <property type="match status" value="1"/>
</dbReference>
<accession>A0A840A400</accession>
<feature type="domain" description="Methionyl/Leucyl tRNA synthetase" evidence="13">
    <location>
        <begin position="41"/>
        <end position="171"/>
    </location>
</feature>
<evidence type="ECO:0000259" key="12">
    <source>
        <dbReference type="Pfam" id="PF08264"/>
    </source>
</evidence>
<keyword evidence="5 9" id="KW-0067">ATP-binding</keyword>
<evidence type="ECO:0000259" key="14">
    <source>
        <dbReference type="Pfam" id="PF13603"/>
    </source>
</evidence>
<dbReference type="GO" id="GO:0006429">
    <property type="term" value="P:leucyl-tRNA aminoacylation"/>
    <property type="evidence" value="ECO:0007669"/>
    <property type="project" value="UniProtKB-UniRule"/>
</dbReference>
<feature type="short sequence motif" description="'HIGH' region" evidence="9">
    <location>
        <begin position="42"/>
        <end position="52"/>
    </location>
</feature>
<reference evidence="15 16" key="1">
    <citation type="submission" date="2020-08" db="EMBL/GenBank/DDBJ databases">
        <title>Genomic Encyclopedia of Type Strains, Phase IV (KMG-IV): sequencing the most valuable type-strain genomes for metagenomic binning, comparative biology and taxonomic classification.</title>
        <authorList>
            <person name="Goeker M."/>
        </authorList>
    </citation>
    <scope>NUCLEOTIDE SEQUENCE [LARGE SCALE GENOMIC DNA]</scope>
    <source>
        <strain evidence="15 16">DSM 21793</strain>
    </source>
</reference>
<evidence type="ECO:0000313" key="15">
    <source>
        <dbReference type="EMBL" id="MBB3892699.1"/>
    </source>
</evidence>
<dbReference type="CDD" id="cd00812">
    <property type="entry name" value="LeuRS_core"/>
    <property type="match status" value="1"/>
</dbReference>
<dbReference type="InterPro" id="IPR001412">
    <property type="entry name" value="aa-tRNA-synth_I_CS"/>
</dbReference>
<evidence type="ECO:0000256" key="7">
    <source>
        <dbReference type="ARBA" id="ARBA00023146"/>
    </source>
</evidence>
<dbReference type="GO" id="GO:0005524">
    <property type="term" value="F:ATP binding"/>
    <property type="evidence" value="ECO:0007669"/>
    <property type="project" value="UniProtKB-UniRule"/>
</dbReference>
<comment type="subcellular location">
    <subcellularLocation>
        <location evidence="9">Cytoplasm</location>
    </subcellularLocation>
</comment>
<keyword evidence="6 9" id="KW-0648">Protein biosynthesis</keyword>
<dbReference type="FunFam" id="1.10.730.10:FF:000002">
    <property type="entry name" value="Leucine--tRNA ligase"/>
    <property type="match status" value="1"/>
</dbReference>
<feature type="domain" description="Aminoacyl-tRNA synthetase class Ia" evidence="11">
    <location>
        <begin position="424"/>
        <end position="581"/>
    </location>
</feature>
<gene>
    <name evidence="9" type="primary">leuS</name>
    <name evidence="15" type="ORF">GGQ61_003435</name>
</gene>
<dbReference type="RefSeq" id="WP_183775421.1">
    <property type="nucleotide sequence ID" value="NZ_JACIDK010000005.1"/>
</dbReference>
<evidence type="ECO:0000256" key="1">
    <source>
        <dbReference type="ARBA" id="ARBA00005594"/>
    </source>
</evidence>
<dbReference type="SUPFAM" id="SSF50677">
    <property type="entry name" value="ValRS/IleRS/LeuRS editing domain"/>
    <property type="match status" value="1"/>
</dbReference>
<dbReference type="HAMAP" id="MF_00049_B">
    <property type="entry name" value="Leu_tRNA_synth_B"/>
    <property type="match status" value="1"/>
</dbReference>
<evidence type="ECO:0000256" key="3">
    <source>
        <dbReference type="ARBA" id="ARBA00022598"/>
    </source>
</evidence>
<dbReference type="InterPro" id="IPR002302">
    <property type="entry name" value="Leu-tRNA-ligase"/>
</dbReference>
<evidence type="ECO:0000256" key="2">
    <source>
        <dbReference type="ARBA" id="ARBA00022490"/>
    </source>
</evidence>
<dbReference type="InterPro" id="IPR015413">
    <property type="entry name" value="Methionyl/Leucyl_tRNA_Synth"/>
</dbReference>
<comment type="caution">
    <text evidence="15">The sequence shown here is derived from an EMBL/GenBank/DDBJ whole genome shotgun (WGS) entry which is preliminary data.</text>
</comment>
<dbReference type="SUPFAM" id="SSF47323">
    <property type="entry name" value="Anticodon-binding domain of a subclass of class I aminoacyl-tRNA synthetases"/>
    <property type="match status" value="1"/>
</dbReference>
<keyword evidence="7 9" id="KW-0030">Aminoacyl-tRNA synthetase</keyword>
<dbReference type="Gene3D" id="3.40.50.620">
    <property type="entry name" value="HUPs"/>
    <property type="match status" value="2"/>
</dbReference>
<dbReference type="Pfam" id="PF08264">
    <property type="entry name" value="Anticodon_1"/>
    <property type="match status" value="1"/>
</dbReference>
<feature type="short sequence motif" description="'KMSKS' region" evidence="9">
    <location>
        <begin position="623"/>
        <end position="627"/>
    </location>
</feature>
<protein>
    <recommendedName>
        <fullName evidence="9">Leucine--tRNA ligase</fullName>
        <ecNumber evidence="9">6.1.1.4</ecNumber>
    </recommendedName>
    <alternativeName>
        <fullName evidence="9">Leucyl-tRNA synthetase</fullName>
        <shortName evidence="9">LeuRS</shortName>
    </alternativeName>
</protein>
<dbReference type="Proteomes" id="UP000530564">
    <property type="component" value="Unassembled WGS sequence"/>
</dbReference>
<proteinExistence type="inferred from homology"/>
<evidence type="ECO:0000256" key="4">
    <source>
        <dbReference type="ARBA" id="ARBA00022741"/>
    </source>
</evidence>
<sequence length="861" mass="95606">MARYNPKETEPKWRKAWADAEVFKAGPPTPGVPKYYALEMFPYPSGRLHMGHVRNYSLGDVVARYKRARGFNVLHPMGWDAFGLPAENAAMERGVDPRGWTYDNIAKMRGELKELGLSIDWSREFATCDAAYYGKQQDWFLDLWKRGLVYRKESIVNWDPVDQTVLANEQVVDGRGWRSGAVVEKRKLNQWFLRITDYAEELIEGLKTLDRWPDKVRLMQENWIGRSKGLKFSFGWAGEAPRGFEAGLEVYTTRPDTLYGAGFVGIAPDHPLAEQLAADPKVAAFIAECRKGGASEAEIETAEKIGFDTGLTVAHPFDPTWRLPVWIANFILMDYGTGAIFGCPAHDQRDLEFARKYGLPVKPVVLPPGEDPAAFTIGDEAYTGPGTIFHSDFMDGLEIEPAKAAAIARIEAQNQGKGATVFRLRDWGVARQRGWGCPIPVVHCAKCGVVPLPKDQLPVVLPDDMDFSKPGNALARHPTWKNASCPQCGGEATRETDTLDTFVDSSWYFARFTDTEAAEPINKAAADYWLPVDQYVGGIEHAVLHLLYARFVTRALGDEGMLSVREPFAGLFTQGMVTHETYRRAQSGEWVEPKEVEILAEDGKRRARSLETGEDLVIGDVEKMSKSKRNTVAPEEIFEVYGVDAARLFVLSDSPPERDTQWSAAGVDGAWRFVNRVWNEFDSQPAGPAPALSPDPKADELRAVTHRTIKAVTEAVETFRFNSGIARMYEFLNKLKEFPADKATAPVLAARQEALSAFARLISPFTPHLAEEAWARIGGEGMVVAAPWPEYDAALTQDAVKVLPVQVNGKRRGEISVAAGLEPADVEKIVLDDPEIARRLEGLAIKKVIVVKDRIVNIVAG</sequence>
<dbReference type="Gene3D" id="1.10.730.10">
    <property type="entry name" value="Isoleucyl-tRNA Synthetase, Domain 1"/>
    <property type="match status" value="2"/>
</dbReference>
<dbReference type="FunFam" id="3.40.50.620:FF:000003">
    <property type="entry name" value="Leucine--tRNA ligase"/>
    <property type="match status" value="1"/>
</dbReference>
<dbReference type="AlphaFoldDB" id="A0A840A400"/>
<comment type="catalytic activity">
    <reaction evidence="8 9">
        <text>tRNA(Leu) + L-leucine + ATP = L-leucyl-tRNA(Leu) + AMP + diphosphate</text>
        <dbReference type="Rhea" id="RHEA:11688"/>
        <dbReference type="Rhea" id="RHEA-COMP:9613"/>
        <dbReference type="Rhea" id="RHEA-COMP:9622"/>
        <dbReference type="ChEBI" id="CHEBI:30616"/>
        <dbReference type="ChEBI" id="CHEBI:33019"/>
        <dbReference type="ChEBI" id="CHEBI:57427"/>
        <dbReference type="ChEBI" id="CHEBI:78442"/>
        <dbReference type="ChEBI" id="CHEBI:78494"/>
        <dbReference type="ChEBI" id="CHEBI:456215"/>
        <dbReference type="EC" id="6.1.1.4"/>
    </reaction>
</comment>
<dbReference type="PANTHER" id="PTHR43740:SF2">
    <property type="entry name" value="LEUCINE--TRNA LIGASE, MITOCHONDRIAL"/>
    <property type="match status" value="1"/>
</dbReference>
<dbReference type="SUPFAM" id="SSF52374">
    <property type="entry name" value="Nucleotidylyl transferase"/>
    <property type="match status" value="1"/>
</dbReference>
<organism evidence="15 16">
    <name type="scientific">Phenylobacterium haematophilum</name>
    <dbReference type="NCBI Taxonomy" id="98513"/>
    <lineage>
        <taxon>Bacteria</taxon>
        <taxon>Pseudomonadati</taxon>
        <taxon>Pseudomonadota</taxon>
        <taxon>Alphaproteobacteria</taxon>
        <taxon>Caulobacterales</taxon>
        <taxon>Caulobacteraceae</taxon>
        <taxon>Phenylobacterium</taxon>
    </lineage>
</organism>
<evidence type="ECO:0000256" key="10">
    <source>
        <dbReference type="RuleBase" id="RU363035"/>
    </source>
</evidence>
<evidence type="ECO:0000313" key="16">
    <source>
        <dbReference type="Proteomes" id="UP000530564"/>
    </source>
</evidence>
<dbReference type="Pfam" id="PF00133">
    <property type="entry name" value="tRNA-synt_1"/>
    <property type="match status" value="2"/>
</dbReference>
<dbReference type="Gene3D" id="3.90.740.10">
    <property type="entry name" value="Valyl/Leucyl/Isoleucyl-tRNA synthetase, editing domain"/>
    <property type="match status" value="1"/>
</dbReference>
<feature type="domain" description="Methionyl/Valyl/Leucyl/Isoleucyl-tRNA synthetase anticodon-binding" evidence="12">
    <location>
        <begin position="701"/>
        <end position="825"/>
    </location>
</feature>
<dbReference type="GO" id="GO:0004823">
    <property type="term" value="F:leucine-tRNA ligase activity"/>
    <property type="evidence" value="ECO:0007669"/>
    <property type="project" value="UniProtKB-UniRule"/>
</dbReference>
<dbReference type="InterPro" id="IPR025709">
    <property type="entry name" value="Leu_tRNA-synth_edit"/>
</dbReference>
<dbReference type="EMBL" id="JACIDK010000005">
    <property type="protein sequence ID" value="MBB3892699.1"/>
    <property type="molecule type" value="Genomic_DNA"/>
</dbReference>
<name>A0A840A400_9CAUL</name>
<dbReference type="Gene3D" id="2.20.28.290">
    <property type="match status" value="1"/>
</dbReference>
<evidence type="ECO:0000256" key="8">
    <source>
        <dbReference type="ARBA" id="ARBA00047469"/>
    </source>
</evidence>
<dbReference type="PANTHER" id="PTHR43740">
    <property type="entry name" value="LEUCYL-TRNA SYNTHETASE"/>
    <property type="match status" value="1"/>
</dbReference>
<dbReference type="NCBIfam" id="TIGR00396">
    <property type="entry name" value="leuS_bact"/>
    <property type="match status" value="1"/>
</dbReference>
<dbReference type="GO" id="GO:0005829">
    <property type="term" value="C:cytosol"/>
    <property type="evidence" value="ECO:0007669"/>
    <property type="project" value="TreeGrafter"/>
</dbReference>
<dbReference type="EC" id="6.1.1.4" evidence="9"/>
<keyword evidence="2 9" id="KW-0963">Cytoplasm</keyword>
<comment type="similarity">
    <text evidence="1 9 10">Belongs to the class-I aminoacyl-tRNA synthetase family.</text>
</comment>
<dbReference type="GO" id="GO:0002161">
    <property type="term" value="F:aminoacyl-tRNA deacylase activity"/>
    <property type="evidence" value="ECO:0007669"/>
    <property type="project" value="InterPro"/>
</dbReference>
<dbReference type="Pfam" id="PF13603">
    <property type="entry name" value="tRNA-synt_1_2"/>
    <property type="match status" value="1"/>
</dbReference>
<dbReference type="InterPro" id="IPR009008">
    <property type="entry name" value="Val/Leu/Ile-tRNA-synth_edit"/>
</dbReference>
<dbReference type="Pfam" id="PF09334">
    <property type="entry name" value="tRNA-synt_1g"/>
    <property type="match status" value="1"/>
</dbReference>
<evidence type="ECO:0000259" key="11">
    <source>
        <dbReference type="Pfam" id="PF00133"/>
    </source>
</evidence>
<dbReference type="InterPro" id="IPR014729">
    <property type="entry name" value="Rossmann-like_a/b/a_fold"/>
</dbReference>
<keyword evidence="4 9" id="KW-0547">Nucleotide-binding</keyword>
<keyword evidence="16" id="KW-1185">Reference proteome</keyword>
<evidence type="ECO:0000256" key="5">
    <source>
        <dbReference type="ARBA" id="ARBA00022840"/>
    </source>
</evidence>
<dbReference type="InterPro" id="IPR009080">
    <property type="entry name" value="tRNAsynth_Ia_anticodon-bd"/>
</dbReference>
<dbReference type="CDD" id="cd07958">
    <property type="entry name" value="Anticodon_Ia_Leu_BEm"/>
    <property type="match status" value="1"/>
</dbReference>
<keyword evidence="3 9" id="KW-0436">Ligase</keyword>
<feature type="domain" description="Aminoacyl-tRNA synthetase class Ia" evidence="11">
    <location>
        <begin position="622"/>
        <end position="663"/>
    </location>
</feature>
<feature type="domain" description="Leucyl-tRNA synthetase editing" evidence="14">
    <location>
        <begin position="221"/>
        <end position="409"/>
    </location>
</feature>
<dbReference type="InterPro" id="IPR013155">
    <property type="entry name" value="M/V/L/I-tRNA-synth_anticd-bd"/>
</dbReference>
<dbReference type="PRINTS" id="PR00985">
    <property type="entry name" value="TRNASYNTHLEU"/>
</dbReference>